<dbReference type="InterPro" id="IPR019587">
    <property type="entry name" value="Polyketide_cyclase/dehydratase"/>
</dbReference>
<accession>A0ABV9F134</accession>
<dbReference type="CDD" id="cd07822">
    <property type="entry name" value="SRPBCC_4"/>
    <property type="match status" value="1"/>
</dbReference>
<gene>
    <name evidence="1" type="ORF">ACFO3E_15420</name>
</gene>
<dbReference type="RefSeq" id="WP_066530138.1">
    <property type="nucleotide sequence ID" value="NZ_JBHSFZ010000044.1"/>
</dbReference>
<sequence>MSDTTVDQKTSYDPANVVTSETVVIEASPTLVWEILTDLDRYGEWNPFCVKASSTLEMGAPVFMSLVNYPNPGALLQGCEYVCAFEPERRLAWEARWHEDWPYAARRDQFVEPVAGGHCRYWSTDAFLGENGVHVMRFCGPWVKRAFDDTAYALKAHAEALHAQRMGR</sequence>
<dbReference type="Pfam" id="PF10604">
    <property type="entry name" value="Polyketide_cyc2"/>
    <property type="match status" value="1"/>
</dbReference>
<comment type="caution">
    <text evidence="1">The sequence shown here is derived from an EMBL/GenBank/DDBJ whole genome shotgun (WGS) entry which is preliminary data.</text>
</comment>
<dbReference type="Gene3D" id="3.30.530.20">
    <property type="match status" value="1"/>
</dbReference>
<proteinExistence type="predicted"/>
<dbReference type="Proteomes" id="UP001595957">
    <property type="component" value="Unassembled WGS sequence"/>
</dbReference>
<protein>
    <submittedName>
        <fullName evidence="1">SRPBCC domain-containing protein</fullName>
    </submittedName>
</protein>
<evidence type="ECO:0000313" key="1">
    <source>
        <dbReference type="EMBL" id="MFC4595566.1"/>
    </source>
</evidence>
<reference evidence="2" key="1">
    <citation type="journal article" date="2019" name="Int. J. Syst. Evol. Microbiol.">
        <title>The Global Catalogue of Microorganisms (GCM) 10K type strain sequencing project: providing services to taxonomists for standard genome sequencing and annotation.</title>
        <authorList>
            <consortium name="The Broad Institute Genomics Platform"/>
            <consortium name="The Broad Institute Genome Sequencing Center for Infectious Disease"/>
            <person name="Wu L."/>
            <person name="Ma J."/>
        </authorList>
    </citation>
    <scope>NUCLEOTIDE SEQUENCE [LARGE SCALE GENOMIC DNA]</scope>
    <source>
        <strain evidence="2">NBRC 103632</strain>
    </source>
</reference>
<dbReference type="InterPro" id="IPR023393">
    <property type="entry name" value="START-like_dom_sf"/>
</dbReference>
<dbReference type="SUPFAM" id="SSF55961">
    <property type="entry name" value="Bet v1-like"/>
    <property type="match status" value="1"/>
</dbReference>
<name>A0ABV9F134_9SPHN</name>
<keyword evidence="2" id="KW-1185">Reference proteome</keyword>
<evidence type="ECO:0000313" key="2">
    <source>
        <dbReference type="Proteomes" id="UP001595957"/>
    </source>
</evidence>
<dbReference type="EMBL" id="JBHSFZ010000044">
    <property type="protein sequence ID" value="MFC4595566.1"/>
    <property type="molecule type" value="Genomic_DNA"/>
</dbReference>
<organism evidence="1 2">
    <name type="scientific">Sphingobium tyrosinilyticum</name>
    <dbReference type="NCBI Taxonomy" id="2715436"/>
    <lineage>
        <taxon>Bacteria</taxon>
        <taxon>Pseudomonadati</taxon>
        <taxon>Pseudomonadota</taxon>
        <taxon>Alphaproteobacteria</taxon>
        <taxon>Sphingomonadales</taxon>
        <taxon>Sphingomonadaceae</taxon>
        <taxon>Sphingobium</taxon>
    </lineage>
</organism>